<evidence type="ECO:0000256" key="3">
    <source>
        <dbReference type="ARBA" id="ARBA00022691"/>
    </source>
</evidence>
<organism evidence="7 8">
    <name type="scientific">Candidatus Opimibacter skivensis</name>
    <dbReference type="NCBI Taxonomy" id="2982028"/>
    <lineage>
        <taxon>Bacteria</taxon>
        <taxon>Pseudomonadati</taxon>
        <taxon>Bacteroidota</taxon>
        <taxon>Saprospiria</taxon>
        <taxon>Saprospirales</taxon>
        <taxon>Saprospiraceae</taxon>
        <taxon>Candidatus Opimibacter</taxon>
    </lineage>
</organism>
<accession>A0A9D7XRC7</accession>
<dbReference type="Gene3D" id="3.40.50.150">
    <property type="entry name" value="Vaccinia Virus protein VP39"/>
    <property type="match status" value="1"/>
</dbReference>
<dbReference type="AlphaFoldDB" id="A0A9D7XRC7"/>
<evidence type="ECO:0000313" key="8">
    <source>
        <dbReference type="Proteomes" id="UP000808337"/>
    </source>
</evidence>
<comment type="caution">
    <text evidence="7">The sequence shown here is derived from an EMBL/GenBank/DDBJ whole genome shotgun (WGS) entry which is preliminary data.</text>
</comment>
<dbReference type="PANTHER" id="PTHR43712">
    <property type="entry name" value="PUTATIVE (AFU_ORTHOLOGUE AFUA_4G14580)-RELATED"/>
    <property type="match status" value="1"/>
</dbReference>
<dbReference type="GO" id="GO:0046983">
    <property type="term" value="F:protein dimerization activity"/>
    <property type="evidence" value="ECO:0007669"/>
    <property type="project" value="InterPro"/>
</dbReference>
<name>A0A9D7XRC7_9BACT</name>
<reference evidence="7 8" key="1">
    <citation type="submission" date="2020-10" db="EMBL/GenBank/DDBJ databases">
        <title>Connecting structure to function with the recovery of over 1000 high-quality activated sludge metagenome-assembled genomes encoding full-length rRNA genes using long-read sequencing.</title>
        <authorList>
            <person name="Singleton C.M."/>
            <person name="Petriglieri F."/>
            <person name="Kristensen J.M."/>
            <person name="Kirkegaard R.H."/>
            <person name="Michaelsen T.Y."/>
            <person name="Andersen M.H."/>
            <person name="Karst S.M."/>
            <person name="Dueholm M.S."/>
            <person name="Nielsen P.H."/>
            <person name="Albertsen M."/>
        </authorList>
    </citation>
    <scope>NUCLEOTIDE SEQUENCE [LARGE SCALE GENOMIC DNA]</scope>
    <source>
        <strain evidence="7">Ribe_18-Q3-R11-54_MAXAC.273</strain>
    </source>
</reference>
<dbReference type="InterPro" id="IPR012967">
    <property type="entry name" value="COMT_dimerisation"/>
</dbReference>
<feature type="active site" description="Proton acceptor" evidence="4">
    <location>
        <position position="247"/>
    </location>
</feature>
<dbReference type="EMBL" id="JADKGY010000029">
    <property type="protein sequence ID" value="MBK9983921.1"/>
    <property type="molecule type" value="Genomic_DNA"/>
</dbReference>
<dbReference type="InterPro" id="IPR029063">
    <property type="entry name" value="SAM-dependent_MTases_sf"/>
</dbReference>
<dbReference type="GO" id="GO:0008171">
    <property type="term" value="F:O-methyltransferase activity"/>
    <property type="evidence" value="ECO:0007669"/>
    <property type="project" value="InterPro"/>
</dbReference>
<dbReference type="Pfam" id="PF00891">
    <property type="entry name" value="Methyltransf_2"/>
    <property type="match status" value="1"/>
</dbReference>
<sequence length="338" mass="37006">MNPQETPPPVQMMQMITGFWTSCCIYNAAKLNIADVIGTNALTADQLAEATHSHAPSLYRVLRALGSVGIFSENEIGEFSNTPLSNTLKSEVPGSMKAMAMAQLGDHYDGWGNLMYSIKTGNTAFDKVEGMSIWKYYETHPEEGINFMKAMTGVTGAVIMNVLPAYDFTSFKKIVDVGGGNGALLMAVLNTAPQAEGIVFDEEYLKDETKKSIAAKGLSKRCTVESGSFFDFVPKDADAYLMKMVLHDWTDEQCIQILKNCQHAAKSDSKIIVIEAVIPEGNVPHPGKFMDINMMAMTGGKERTAKEFTSLFTQAGLKLSKIIPTHSPMFNILEVTKN</sequence>
<dbReference type="InterPro" id="IPR036388">
    <property type="entry name" value="WH-like_DNA-bd_sf"/>
</dbReference>
<evidence type="ECO:0000256" key="1">
    <source>
        <dbReference type="ARBA" id="ARBA00022603"/>
    </source>
</evidence>
<gene>
    <name evidence="7" type="ORF">IPP15_16400</name>
</gene>
<protein>
    <submittedName>
        <fullName evidence="7">Methyltransferase</fullName>
    </submittedName>
</protein>
<dbReference type="InterPro" id="IPR036390">
    <property type="entry name" value="WH_DNA-bd_sf"/>
</dbReference>
<feature type="domain" description="O-methyltransferase C-terminal" evidence="5">
    <location>
        <begin position="111"/>
        <end position="317"/>
    </location>
</feature>
<evidence type="ECO:0000259" key="6">
    <source>
        <dbReference type="Pfam" id="PF08100"/>
    </source>
</evidence>
<dbReference type="Gene3D" id="1.10.10.10">
    <property type="entry name" value="Winged helix-like DNA-binding domain superfamily/Winged helix DNA-binding domain"/>
    <property type="match status" value="1"/>
</dbReference>
<dbReference type="InterPro" id="IPR001077">
    <property type="entry name" value="COMT_C"/>
</dbReference>
<dbReference type="PANTHER" id="PTHR43712:SF2">
    <property type="entry name" value="O-METHYLTRANSFERASE CICE"/>
    <property type="match status" value="1"/>
</dbReference>
<evidence type="ECO:0000313" key="7">
    <source>
        <dbReference type="EMBL" id="MBK9983921.1"/>
    </source>
</evidence>
<keyword evidence="1 7" id="KW-0489">Methyltransferase</keyword>
<dbReference type="Proteomes" id="UP000808337">
    <property type="component" value="Unassembled WGS sequence"/>
</dbReference>
<dbReference type="Pfam" id="PF08100">
    <property type="entry name" value="Dimerisation"/>
    <property type="match status" value="1"/>
</dbReference>
<dbReference type="SUPFAM" id="SSF53335">
    <property type="entry name" value="S-adenosyl-L-methionine-dependent methyltransferases"/>
    <property type="match status" value="1"/>
</dbReference>
<dbReference type="PROSITE" id="PS51683">
    <property type="entry name" value="SAM_OMT_II"/>
    <property type="match status" value="1"/>
</dbReference>
<dbReference type="GO" id="GO:0032259">
    <property type="term" value="P:methylation"/>
    <property type="evidence" value="ECO:0007669"/>
    <property type="project" value="UniProtKB-KW"/>
</dbReference>
<dbReference type="InterPro" id="IPR016461">
    <property type="entry name" value="COMT-like"/>
</dbReference>
<keyword evidence="2" id="KW-0808">Transferase</keyword>
<proteinExistence type="predicted"/>
<keyword evidence="3" id="KW-0949">S-adenosyl-L-methionine</keyword>
<dbReference type="PIRSF" id="PIRSF005739">
    <property type="entry name" value="O-mtase"/>
    <property type="match status" value="1"/>
</dbReference>
<evidence type="ECO:0000256" key="2">
    <source>
        <dbReference type="ARBA" id="ARBA00022679"/>
    </source>
</evidence>
<dbReference type="SUPFAM" id="SSF46785">
    <property type="entry name" value="Winged helix' DNA-binding domain"/>
    <property type="match status" value="1"/>
</dbReference>
<feature type="domain" description="O-methyltransferase dimerisation" evidence="6">
    <location>
        <begin position="13"/>
        <end position="88"/>
    </location>
</feature>
<evidence type="ECO:0000256" key="4">
    <source>
        <dbReference type="PIRSR" id="PIRSR005739-1"/>
    </source>
</evidence>
<evidence type="ECO:0000259" key="5">
    <source>
        <dbReference type="Pfam" id="PF00891"/>
    </source>
</evidence>